<proteinExistence type="predicted"/>
<feature type="region of interest" description="Disordered" evidence="1">
    <location>
        <begin position="58"/>
        <end position="81"/>
    </location>
</feature>
<dbReference type="AlphaFoldDB" id="A0A8S1VZZ9"/>
<gene>
    <name evidence="2" type="ORF">POCTA_138.1.T0800254</name>
</gene>
<organism evidence="2 3">
    <name type="scientific">Paramecium octaurelia</name>
    <dbReference type="NCBI Taxonomy" id="43137"/>
    <lineage>
        <taxon>Eukaryota</taxon>
        <taxon>Sar</taxon>
        <taxon>Alveolata</taxon>
        <taxon>Ciliophora</taxon>
        <taxon>Intramacronucleata</taxon>
        <taxon>Oligohymenophorea</taxon>
        <taxon>Peniculida</taxon>
        <taxon>Parameciidae</taxon>
        <taxon>Paramecium</taxon>
    </lineage>
</organism>
<protein>
    <submittedName>
        <fullName evidence="2">Uncharacterized protein</fullName>
    </submittedName>
</protein>
<evidence type="ECO:0000313" key="2">
    <source>
        <dbReference type="EMBL" id="CAD8183304.1"/>
    </source>
</evidence>
<sequence length="107" mass="12319">MIPGWKMEKRPAIQVEGNIHSSDHLRKVRGTPDWTLKQGKLGLIWGFLLVLDHQGKSQQPRVEVEERNEKYGVDQQKTKHADDAYVRQRGGMIYVKEKVQKVVGNSI</sequence>
<accession>A0A8S1VZZ9</accession>
<feature type="compositionally biased region" description="Basic and acidic residues" evidence="1">
    <location>
        <begin position="62"/>
        <end position="81"/>
    </location>
</feature>
<reference evidence="2" key="1">
    <citation type="submission" date="2021-01" db="EMBL/GenBank/DDBJ databases">
        <authorList>
            <consortium name="Genoscope - CEA"/>
            <person name="William W."/>
        </authorList>
    </citation>
    <scope>NUCLEOTIDE SEQUENCE</scope>
</reference>
<dbReference type="EMBL" id="CAJJDP010000079">
    <property type="protein sequence ID" value="CAD8183304.1"/>
    <property type="molecule type" value="Genomic_DNA"/>
</dbReference>
<dbReference type="Proteomes" id="UP000683925">
    <property type="component" value="Unassembled WGS sequence"/>
</dbReference>
<evidence type="ECO:0000313" key="3">
    <source>
        <dbReference type="Proteomes" id="UP000683925"/>
    </source>
</evidence>
<comment type="caution">
    <text evidence="2">The sequence shown here is derived from an EMBL/GenBank/DDBJ whole genome shotgun (WGS) entry which is preliminary data.</text>
</comment>
<name>A0A8S1VZZ9_PAROT</name>
<evidence type="ECO:0000256" key="1">
    <source>
        <dbReference type="SAM" id="MobiDB-lite"/>
    </source>
</evidence>
<keyword evidence="3" id="KW-1185">Reference proteome</keyword>